<comment type="caution">
    <text evidence="2">The sequence shown here is derived from an EMBL/GenBank/DDBJ whole genome shotgun (WGS) entry which is preliminary data.</text>
</comment>
<gene>
    <name evidence="2" type="ORF">SNAT2548_LOCUS10992</name>
</gene>
<dbReference type="Proteomes" id="UP000604046">
    <property type="component" value="Unassembled WGS sequence"/>
</dbReference>
<feature type="chain" id="PRO_5032496757" evidence="1">
    <location>
        <begin position="19"/>
        <end position="469"/>
    </location>
</feature>
<evidence type="ECO:0000256" key="1">
    <source>
        <dbReference type="SAM" id="SignalP"/>
    </source>
</evidence>
<dbReference type="OrthoDB" id="413189at2759"/>
<sequence length="469" mass="52469">MSWLLPSILVLSTRVLLAHRAVRDVQGALQQGFIGAPGRQWPSSSPVKYANASEADQAEMMKGVGCYCKKVASIEDCGSVKDEHSEKDPNRYKWYHEDQGLCCKLDWTSVFTFVGWSYKRQDTMDLCLSEVRPVPSTSCCHLKDKIGSVGLRVKKATAEAFVSTNIYYDSEKGRRFFKVLEFDMEDISESTDYTGQAVQAADAQGFVRNAQKAGMFKELQCSEVELVKDAGQCVLRTEASMECCCHQAALLEAERCLPRDGAPSEVSPVIVEGHYHETSEHSHRKGSITFGATPDRMDYSHIFPDFVRARDPLLADDPATSANESEMDFSWQRMDQWTSTCEATASVPYVTSSRHSKRVKSGTTCHRVGKVTSCHARYTTKSWTTYHQKHETKCIKYKFTRLCESGQALYRKQPEGTCAREPSQTSDGAVQLVDIGSLSFMCPKDYKSGTPGGHHYDRRCRCPQQSGCS</sequence>
<protein>
    <submittedName>
        <fullName evidence="2">Uncharacterized protein</fullName>
    </submittedName>
</protein>
<evidence type="ECO:0000313" key="3">
    <source>
        <dbReference type="Proteomes" id="UP000604046"/>
    </source>
</evidence>
<keyword evidence="1" id="KW-0732">Signal</keyword>
<reference evidence="2" key="1">
    <citation type="submission" date="2021-02" db="EMBL/GenBank/DDBJ databases">
        <authorList>
            <person name="Dougan E. K."/>
            <person name="Rhodes N."/>
            <person name="Thang M."/>
            <person name="Chan C."/>
        </authorList>
    </citation>
    <scope>NUCLEOTIDE SEQUENCE</scope>
</reference>
<feature type="signal peptide" evidence="1">
    <location>
        <begin position="1"/>
        <end position="18"/>
    </location>
</feature>
<keyword evidence="3" id="KW-1185">Reference proteome</keyword>
<accession>A0A812LHE8</accession>
<dbReference type="AlphaFoldDB" id="A0A812LHE8"/>
<organism evidence="2 3">
    <name type="scientific">Symbiodinium natans</name>
    <dbReference type="NCBI Taxonomy" id="878477"/>
    <lineage>
        <taxon>Eukaryota</taxon>
        <taxon>Sar</taxon>
        <taxon>Alveolata</taxon>
        <taxon>Dinophyceae</taxon>
        <taxon>Suessiales</taxon>
        <taxon>Symbiodiniaceae</taxon>
        <taxon>Symbiodinium</taxon>
    </lineage>
</organism>
<dbReference type="EMBL" id="CAJNDS010000952">
    <property type="protein sequence ID" value="CAE7241829.1"/>
    <property type="molecule type" value="Genomic_DNA"/>
</dbReference>
<proteinExistence type="predicted"/>
<name>A0A812LHE8_9DINO</name>
<evidence type="ECO:0000313" key="2">
    <source>
        <dbReference type="EMBL" id="CAE7241829.1"/>
    </source>
</evidence>